<dbReference type="RefSeq" id="WP_188368423.1">
    <property type="nucleotide sequence ID" value="NZ_BMDT01000013.1"/>
</dbReference>
<name>A0A917JG32_9ENTE</name>
<keyword evidence="1" id="KW-0812">Transmembrane</keyword>
<proteinExistence type="predicted"/>
<reference evidence="2" key="1">
    <citation type="journal article" date="2014" name="Int. J. Syst. Evol. Microbiol.">
        <title>Complete genome sequence of Corynebacterium casei LMG S-19264T (=DSM 44701T), isolated from a smear-ripened cheese.</title>
        <authorList>
            <consortium name="US DOE Joint Genome Institute (JGI-PGF)"/>
            <person name="Walter F."/>
            <person name="Albersmeier A."/>
            <person name="Kalinowski J."/>
            <person name="Ruckert C."/>
        </authorList>
    </citation>
    <scope>NUCLEOTIDE SEQUENCE</scope>
    <source>
        <strain evidence="2">CCM 8433</strain>
    </source>
</reference>
<gene>
    <name evidence="2" type="ORF">GCM10011482_22490</name>
</gene>
<comment type="caution">
    <text evidence="2">The sequence shown here is derived from an EMBL/GenBank/DDBJ whole genome shotgun (WGS) entry which is preliminary data.</text>
</comment>
<sequence length="128" mass="15149">MNQEEDNKIEFLENDYARQHYAQQVKKRREVIFRRRRLALIFGVATLIFVSVGISLFNDYLRLQNLENYQSEAISEKNASTKEKAALEKEVSLLEDEDYVAKIARDRFLYSKEGELVFPLPEQEKNKE</sequence>
<dbReference type="InterPro" id="IPR039076">
    <property type="entry name" value="DivIC"/>
</dbReference>
<dbReference type="AlphaFoldDB" id="A0A917JG32"/>
<accession>A0A917JG32</accession>
<dbReference type="GO" id="GO:0051301">
    <property type="term" value="P:cell division"/>
    <property type="evidence" value="ECO:0007669"/>
    <property type="project" value="InterPro"/>
</dbReference>
<protein>
    <recommendedName>
        <fullName evidence="4">Septum formation initiator</fullName>
    </recommendedName>
</protein>
<evidence type="ECO:0000313" key="3">
    <source>
        <dbReference type="Proteomes" id="UP000622610"/>
    </source>
</evidence>
<evidence type="ECO:0008006" key="4">
    <source>
        <dbReference type="Google" id="ProtNLM"/>
    </source>
</evidence>
<keyword evidence="1" id="KW-1133">Transmembrane helix</keyword>
<evidence type="ECO:0000313" key="2">
    <source>
        <dbReference type="EMBL" id="GGI66595.1"/>
    </source>
</evidence>
<organism evidence="2 3">
    <name type="scientific">Enterococcus alcedinis</name>
    <dbReference type="NCBI Taxonomy" id="1274384"/>
    <lineage>
        <taxon>Bacteria</taxon>
        <taxon>Bacillati</taxon>
        <taxon>Bacillota</taxon>
        <taxon>Bacilli</taxon>
        <taxon>Lactobacillales</taxon>
        <taxon>Enterococcaceae</taxon>
        <taxon>Enterococcus</taxon>
    </lineage>
</organism>
<evidence type="ECO:0000256" key="1">
    <source>
        <dbReference type="SAM" id="Phobius"/>
    </source>
</evidence>
<reference evidence="2" key="2">
    <citation type="submission" date="2020-09" db="EMBL/GenBank/DDBJ databases">
        <authorList>
            <person name="Sun Q."/>
            <person name="Sedlacek I."/>
        </authorList>
    </citation>
    <scope>NUCLEOTIDE SEQUENCE</scope>
    <source>
        <strain evidence="2">CCM 8433</strain>
    </source>
</reference>
<dbReference type="InterPro" id="IPR007060">
    <property type="entry name" value="FtsL/DivIC"/>
</dbReference>
<dbReference type="Pfam" id="PF04977">
    <property type="entry name" value="DivIC"/>
    <property type="match status" value="1"/>
</dbReference>
<dbReference type="PANTHER" id="PTHR40027:SF1">
    <property type="entry name" value="CELL DIVISION PROTEIN DIVIC"/>
    <property type="match status" value="1"/>
</dbReference>
<keyword evidence="1" id="KW-0472">Membrane</keyword>
<dbReference type="Proteomes" id="UP000622610">
    <property type="component" value="Unassembled WGS sequence"/>
</dbReference>
<dbReference type="EMBL" id="BMDT01000013">
    <property type="protein sequence ID" value="GGI66595.1"/>
    <property type="molecule type" value="Genomic_DNA"/>
</dbReference>
<dbReference type="PANTHER" id="PTHR40027">
    <property type="entry name" value="CELL DIVISION PROTEIN DIVIC"/>
    <property type="match status" value="1"/>
</dbReference>
<feature type="transmembrane region" description="Helical" evidence="1">
    <location>
        <begin position="38"/>
        <end position="57"/>
    </location>
</feature>
<keyword evidence="3" id="KW-1185">Reference proteome</keyword>